<dbReference type="SUPFAM" id="SSF48498">
    <property type="entry name" value="Tetracyclin repressor-like, C-terminal domain"/>
    <property type="match status" value="1"/>
</dbReference>
<dbReference type="Proteomes" id="UP000474718">
    <property type="component" value="Unassembled WGS sequence"/>
</dbReference>
<dbReference type="SUPFAM" id="SSF46689">
    <property type="entry name" value="Homeodomain-like"/>
    <property type="match status" value="1"/>
</dbReference>
<reference evidence="4 7" key="3">
    <citation type="journal article" date="2019" name="Nat. Med.">
        <title>A library of human gut bacterial isolates paired with longitudinal multiomics data enables mechanistic microbiome research.</title>
        <authorList>
            <person name="Poyet M."/>
            <person name="Groussin M."/>
            <person name="Gibbons S.M."/>
            <person name="Avila-Pacheco J."/>
            <person name="Jiang X."/>
            <person name="Kearney S.M."/>
            <person name="Perrotta A.R."/>
            <person name="Berdy B."/>
            <person name="Zhao S."/>
            <person name="Lieberman T.D."/>
            <person name="Swanson P.K."/>
            <person name="Smith M."/>
            <person name="Roesemann S."/>
            <person name="Alexander J.E."/>
            <person name="Rich S.A."/>
            <person name="Livny J."/>
            <person name="Vlamakis H."/>
            <person name="Clish C."/>
            <person name="Bullock K."/>
            <person name="Deik A."/>
            <person name="Scott J."/>
            <person name="Pierce K.A."/>
            <person name="Xavier R.J."/>
            <person name="Alm E.J."/>
        </authorList>
    </citation>
    <scope>NUCLEOTIDE SEQUENCE [LARGE SCALE GENOMIC DNA]</scope>
    <source>
        <strain evidence="4 7">BIOML-A2</strain>
    </source>
</reference>
<dbReference type="Pfam" id="PF00440">
    <property type="entry name" value="TetR_N"/>
    <property type="match status" value="1"/>
</dbReference>
<dbReference type="PROSITE" id="PS01081">
    <property type="entry name" value="HTH_TETR_1"/>
    <property type="match status" value="1"/>
</dbReference>
<dbReference type="PANTHER" id="PTHR30328">
    <property type="entry name" value="TRANSCRIPTIONAL REPRESSOR"/>
    <property type="match status" value="1"/>
</dbReference>
<dbReference type="GO" id="GO:0006355">
    <property type="term" value="P:regulation of DNA-templated transcription"/>
    <property type="evidence" value="ECO:0007669"/>
    <property type="project" value="UniProtKB-ARBA"/>
</dbReference>
<gene>
    <name evidence="4" type="ORF">GT747_09460</name>
    <name evidence="5" type="ORF">SAMN05444424_1107</name>
</gene>
<reference evidence="5" key="1">
    <citation type="submission" date="2016-11" db="EMBL/GenBank/DDBJ databases">
        <authorList>
            <person name="Varghese N."/>
            <person name="Submissions S."/>
        </authorList>
    </citation>
    <scope>NUCLEOTIDE SEQUENCE</scope>
    <source>
        <strain evidence="5">DSM 4029</strain>
    </source>
</reference>
<comment type="caution">
    <text evidence="5">The sequence shown here is derived from an EMBL/GenBank/DDBJ whole genome shotgun (WGS) entry which is preliminary data.</text>
</comment>
<dbReference type="InterPro" id="IPR036271">
    <property type="entry name" value="Tet_transcr_reg_TetR-rel_C_sf"/>
</dbReference>
<dbReference type="GO" id="GO:0003677">
    <property type="term" value="F:DNA binding"/>
    <property type="evidence" value="ECO:0007669"/>
    <property type="project" value="UniProtKB-UniRule"/>
</dbReference>
<dbReference type="PANTHER" id="PTHR30328:SF54">
    <property type="entry name" value="HTH-TYPE TRANSCRIPTIONAL REPRESSOR SCO4008"/>
    <property type="match status" value="1"/>
</dbReference>
<organism evidence="5 6">
    <name type="scientific">Bittarella massiliensis</name>
    <name type="common">ex Durand et al. 2017</name>
    <dbReference type="NCBI Taxonomy" id="1720313"/>
    <lineage>
        <taxon>Bacteria</taxon>
        <taxon>Bacillati</taxon>
        <taxon>Bacillota</taxon>
        <taxon>Clostridia</taxon>
        <taxon>Eubacteriales</taxon>
        <taxon>Oscillospiraceae</taxon>
        <taxon>Bittarella (ex Durand et al. 2017)</taxon>
    </lineage>
</organism>
<dbReference type="RefSeq" id="WP_021660103.1">
    <property type="nucleotide sequence ID" value="NZ_FQVY01000002.1"/>
</dbReference>
<evidence type="ECO:0000256" key="2">
    <source>
        <dbReference type="PROSITE-ProRule" id="PRU00335"/>
    </source>
</evidence>
<dbReference type="Gene3D" id="1.10.10.60">
    <property type="entry name" value="Homeodomain-like"/>
    <property type="match status" value="1"/>
</dbReference>
<keyword evidence="7" id="KW-1185">Reference proteome</keyword>
<dbReference type="InterPro" id="IPR023772">
    <property type="entry name" value="DNA-bd_HTH_TetR-type_CS"/>
</dbReference>
<dbReference type="PROSITE" id="PS50977">
    <property type="entry name" value="HTH_TETR_2"/>
    <property type="match status" value="1"/>
</dbReference>
<feature type="domain" description="HTH tetR-type" evidence="3">
    <location>
        <begin position="8"/>
        <end position="68"/>
    </location>
</feature>
<dbReference type="InterPro" id="IPR009057">
    <property type="entry name" value="Homeodomain-like_sf"/>
</dbReference>
<reference evidence="6" key="2">
    <citation type="submission" date="2016-11" db="EMBL/GenBank/DDBJ databases">
        <authorList>
            <person name="Jaros S."/>
            <person name="Januszkiewicz K."/>
            <person name="Wedrychowicz H."/>
        </authorList>
    </citation>
    <scope>NUCLEOTIDE SEQUENCE [LARGE SCALE GENOMIC DNA]</scope>
    <source>
        <strain evidence="6">DSM 4029</strain>
    </source>
</reference>
<dbReference type="Proteomes" id="UP000184089">
    <property type="component" value="Unassembled WGS sequence"/>
</dbReference>
<protein>
    <submittedName>
        <fullName evidence="4">TetR family transcriptional regulator</fullName>
    </submittedName>
    <submittedName>
        <fullName evidence="5">Transcriptional regulator, TetR family</fullName>
    </submittedName>
</protein>
<evidence type="ECO:0000259" key="3">
    <source>
        <dbReference type="PROSITE" id="PS50977"/>
    </source>
</evidence>
<keyword evidence="1 2" id="KW-0238">DNA-binding</keyword>
<feature type="DNA-binding region" description="H-T-H motif" evidence="2">
    <location>
        <begin position="31"/>
        <end position="50"/>
    </location>
</feature>
<evidence type="ECO:0000313" key="5">
    <source>
        <dbReference type="EMBL" id="SHG00202.1"/>
    </source>
</evidence>
<dbReference type="EMBL" id="WWVX01000006">
    <property type="protein sequence ID" value="MZL69978.1"/>
    <property type="molecule type" value="Genomic_DNA"/>
</dbReference>
<evidence type="ECO:0000313" key="6">
    <source>
        <dbReference type="Proteomes" id="UP000184089"/>
    </source>
</evidence>
<accession>A0AAQ1MCP4</accession>
<evidence type="ECO:0000313" key="7">
    <source>
        <dbReference type="Proteomes" id="UP000474718"/>
    </source>
</evidence>
<dbReference type="AlphaFoldDB" id="A0AAQ1MCP4"/>
<evidence type="ECO:0000313" key="4">
    <source>
        <dbReference type="EMBL" id="MZL69978.1"/>
    </source>
</evidence>
<dbReference type="PRINTS" id="PR00455">
    <property type="entry name" value="HTHTETR"/>
</dbReference>
<dbReference type="InterPro" id="IPR050109">
    <property type="entry name" value="HTH-type_TetR-like_transc_reg"/>
</dbReference>
<sequence>MKREEKNLISRQKIMDSARREFAEKGYGLSSTNAICAAGEISKGILYHYFQDKDALYLACVQACFDGLTAFLQGRYQPSTGDIPQQLNRYFSARLTYFEEHPEQQRIFCEAVIAPPEHLRPAIEEARSDFDRFNIEILDALLSQVTLRGEVSRSEVIETFRLYQDFINARFQMSGGPDFDLQAREQFCQRAVLTLLYGVIEPGEEENTHA</sequence>
<dbReference type="Gene3D" id="1.10.357.10">
    <property type="entry name" value="Tetracycline Repressor, domain 2"/>
    <property type="match status" value="1"/>
</dbReference>
<proteinExistence type="predicted"/>
<name>A0AAQ1MCP4_9FIRM</name>
<evidence type="ECO:0000256" key="1">
    <source>
        <dbReference type="ARBA" id="ARBA00023125"/>
    </source>
</evidence>
<dbReference type="EMBL" id="FQVY01000002">
    <property type="protein sequence ID" value="SHG00202.1"/>
    <property type="molecule type" value="Genomic_DNA"/>
</dbReference>
<dbReference type="InterPro" id="IPR001647">
    <property type="entry name" value="HTH_TetR"/>
</dbReference>